<evidence type="ECO:0000313" key="7">
    <source>
        <dbReference type="EMBL" id="CAF4539967.1"/>
    </source>
</evidence>
<gene>
    <name evidence="6" type="ORF">HFQ381_LOCUS19769</name>
    <name evidence="4" type="ORF">KIK155_LOCUS18104</name>
    <name evidence="3" type="ORF">LUA448_LOCUS14908</name>
    <name evidence="2" type="ORF">TIS948_LOCUS5547</name>
    <name evidence="8" type="ORF">TOA249_LOCUS20626</name>
    <name evidence="5" type="ORF">TSG867_LOCUS9121</name>
    <name evidence="7" type="ORF">UJA718_LOCUS28702</name>
</gene>
<reference evidence="4" key="1">
    <citation type="submission" date="2021-02" db="EMBL/GenBank/DDBJ databases">
        <authorList>
            <person name="Nowell W R."/>
        </authorList>
    </citation>
    <scope>NUCLEOTIDE SEQUENCE</scope>
</reference>
<dbReference type="EMBL" id="CAJNYV010003232">
    <property type="protein sequence ID" value="CAF3544304.1"/>
    <property type="molecule type" value="Genomic_DNA"/>
</dbReference>
<feature type="transmembrane region" description="Helical" evidence="1">
    <location>
        <begin position="71"/>
        <end position="91"/>
    </location>
</feature>
<dbReference type="EMBL" id="CAJOBS010001707">
    <property type="protein sequence ID" value="CAF4754764.1"/>
    <property type="molecule type" value="Genomic_DNA"/>
</dbReference>
<evidence type="ECO:0000313" key="9">
    <source>
        <dbReference type="Proteomes" id="UP000663865"/>
    </source>
</evidence>
<dbReference type="Proteomes" id="UP000663851">
    <property type="component" value="Unassembled WGS sequence"/>
</dbReference>
<dbReference type="Proteomes" id="UP000663865">
    <property type="component" value="Unassembled WGS sequence"/>
</dbReference>
<evidence type="ECO:0000313" key="3">
    <source>
        <dbReference type="EMBL" id="CAF3371726.1"/>
    </source>
</evidence>
<evidence type="ECO:0000313" key="4">
    <source>
        <dbReference type="EMBL" id="CAF3544304.1"/>
    </source>
</evidence>
<keyword evidence="10" id="KW-1185">Reference proteome</keyword>
<keyword evidence="1" id="KW-1133">Transmembrane helix</keyword>
<dbReference type="Proteomes" id="UP000663825">
    <property type="component" value="Unassembled WGS sequence"/>
</dbReference>
<keyword evidence="1" id="KW-0472">Membrane</keyword>
<organism evidence="4 9">
    <name type="scientific">Rotaria socialis</name>
    <dbReference type="NCBI Taxonomy" id="392032"/>
    <lineage>
        <taxon>Eukaryota</taxon>
        <taxon>Metazoa</taxon>
        <taxon>Spiralia</taxon>
        <taxon>Gnathifera</taxon>
        <taxon>Rotifera</taxon>
        <taxon>Eurotatoria</taxon>
        <taxon>Bdelloidea</taxon>
        <taxon>Philodinida</taxon>
        <taxon>Philodinidae</taxon>
        <taxon>Rotaria</taxon>
    </lineage>
</organism>
<dbReference type="OrthoDB" id="10556136at2759"/>
<evidence type="ECO:0000313" key="8">
    <source>
        <dbReference type="EMBL" id="CAF4754764.1"/>
    </source>
</evidence>
<evidence type="ECO:0000313" key="6">
    <source>
        <dbReference type="EMBL" id="CAF4396466.1"/>
    </source>
</evidence>
<dbReference type="EMBL" id="CAJOBO010001631">
    <property type="protein sequence ID" value="CAF4396466.1"/>
    <property type="molecule type" value="Genomic_DNA"/>
</dbReference>
<feature type="transmembrane region" description="Helical" evidence="1">
    <location>
        <begin position="97"/>
        <end position="119"/>
    </location>
</feature>
<dbReference type="Proteomes" id="UP000663833">
    <property type="component" value="Unassembled WGS sequence"/>
</dbReference>
<protein>
    <submittedName>
        <fullName evidence="4">Uncharacterized protein</fullName>
    </submittedName>
</protein>
<proteinExistence type="predicted"/>
<accession>A0A818JSE3</accession>
<dbReference type="EMBL" id="CAJNYD010001864">
    <property type="protein sequence ID" value="CAF3371726.1"/>
    <property type="molecule type" value="Genomic_DNA"/>
</dbReference>
<keyword evidence="1" id="KW-0812">Transmembrane</keyword>
<dbReference type="Proteomes" id="UP000663873">
    <property type="component" value="Unassembled WGS sequence"/>
</dbReference>
<evidence type="ECO:0000313" key="10">
    <source>
        <dbReference type="Proteomes" id="UP000663873"/>
    </source>
</evidence>
<name>A0A818JSE3_9BILA</name>
<evidence type="ECO:0000313" key="2">
    <source>
        <dbReference type="EMBL" id="CAF3078994.1"/>
    </source>
</evidence>
<dbReference type="Proteomes" id="UP000663838">
    <property type="component" value="Unassembled WGS sequence"/>
</dbReference>
<evidence type="ECO:0000313" key="5">
    <source>
        <dbReference type="EMBL" id="CAF4344752.1"/>
    </source>
</evidence>
<dbReference type="EMBL" id="CAJNXB010000657">
    <property type="protein sequence ID" value="CAF3078994.1"/>
    <property type="molecule type" value="Genomic_DNA"/>
</dbReference>
<sequence>MSSLDIEKSTIDLRQLNAELSAGTSIPIGSNACYRNNYTTEYNFSVTNWNTLEGSAEKKPMHSGYLLLDRIFIFSYLVIAACSIIPLVLIAQYRGFIAVPVIVTIVYTALFIYNTLVFYRNGRLIHSKMISVKEQYLKGLSNEFFIIPEKDPIKETRQNRCHHHSSLFTSNLM</sequence>
<comment type="caution">
    <text evidence="4">The sequence shown here is derived from an EMBL/GenBank/DDBJ whole genome shotgun (WGS) entry which is preliminary data.</text>
</comment>
<dbReference type="EMBL" id="CAJOBQ010000391">
    <property type="protein sequence ID" value="CAF4344752.1"/>
    <property type="molecule type" value="Genomic_DNA"/>
</dbReference>
<dbReference type="AlphaFoldDB" id="A0A818JSE3"/>
<evidence type="ECO:0000256" key="1">
    <source>
        <dbReference type="SAM" id="Phobius"/>
    </source>
</evidence>
<dbReference type="EMBL" id="CAJOBP010008702">
    <property type="protein sequence ID" value="CAF4539967.1"/>
    <property type="molecule type" value="Genomic_DNA"/>
</dbReference>
<dbReference type="Proteomes" id="UP000663862">
    <property type="component" value="Unassembled WGS sequence"/>
</dbReference>